<evidence type="ECO:0000313" key="4">
    <source>
        <dbReference type="Proteomes" id="UP001497453"/>
    </source>
</evidence>
<feature type="compositionally biased region" description="Low complexity" evidence="1">
    <location>
        <begin position="325"/>
        <end position="354"/>
    </location>
</feature>
<dbReference type="PROSITE" id="PS50010">
    <property type="entry name" value="DH_2"/>
    <property type="match status" value="1"/>
</dbReference>
<feature type="compositionally biased region" description="Low complexity" evidence="1">
    <location>
        <begin position="441"/>
        <end position="453"/>
    </location>
</feature>
<feature type="region of interest" description="Disordered" evidence="1">
    <location>
        <begin position="1250"/>
        <end position="1279"/>
    </location>
</feature>
<feature type="compositionally biased region" description="Polar residues" evidence="1">
    <location>
        <begin position="1085"/>
        <end position="1099"/>
    </location>
</feature>
<dbReference type="PANTHER" id="PTHR12673:SF159">
    <property type="entry name" value="LD03170P"/>
    <property type="match status" value="1"/>
</dbReference>
<feature type="region of interest" description="Disordered" evidence="1">
    <location>
        <begin position="753"/>
        <end position="800"/>
    </location>
</feature>
<evidence type="ECO:0000256" key="1">
    <source>
        <dbReference type="SAM" id="MobiDB-lite"/>
    </source>
</evidence>
<feature type="compositionally biased region" description="Basic and acidic residues" evidence="1">
    <location>
        <begin position="911"/>
        <end position="921"/>
    </location>
</feature>
<keyword evidence="4" id="KW-1185">Reference proteome</keyword>
<feature type="compositionally biased region" description="Low complexity" evidence="1">
    <location>
        <begin position="724"/>
        <end position="733"/>
    </location>
</feature>
<feature type="region of interest" description="Disordered" evidence="1">
    <location>
        <begin position="588"/>
        <end position="627"/>
    </location>
</feature>
<feature type="compositionally biased region" description="Low complexity" evidence="1">
    <location>
        <begin position="591"/>
        <end position="604"/>
    </location>
</feature>
<feature type="region of interest" description="Disordered" evidence="1">
    <location>
        <begin position="1154"/>
        <end position="1190"/>
    </location>
</feature>
<dbReference type="Gene3D" id="1.20.900.10">
    <property type="entry name" value="Dbl homology (DH) domain"/>
    <property type="match status" value="1"/>
</dbReference>
<feature type="region of interest" description="Disordered" evidence="1">
    <location>
        <begin position="231"/>
        <end position="354"/>
    </location>
</feature>
<accession>A0ABP1CIN8</accession>
<proteinExistence type="predicted"/>
<feature type="region of interest" description="Disordered" evidence="1">
    <location>
        <begin position="835"/>
        <end position="867"/>
    </location>
</feature>
<dbReference type="Pfam" id="PF00621">
    <property type="entry name" value="RhoGEF"/>
    <property type="match status" value="1"/>
</dbReference>
<evidence type="ECO:0000313" key="3">
    <source>
        <dbReference type="EMBL" id="CAL1694549.1"/>
    </source>
</evidence>
<dbReference type="InterPro" id="IPR035899">
    <property type="entry name" value="DBL_dom_sf"/>
</dbReference>
<feature type="compositionally biased region" description="Polar residues" evidence="1">
    <location>
        <begin position="313"/>
        <end position="324"/>
    </location>
</feature>
<dbReference type="Proteomes" id="UP001497453">
    <property type="component" value="Chromosome 1"/>
</dbReference>
<feature type="region of interest" description="Disordered" evidence="1">
    <location>
        <begin position="429"/>
        <end position="495"/>
    </location>
</feature>
<evidence type="ECO:0000259" key="2">
    <source>
        <dbReference type="PROSITE" id="PS50010"/>
    </source>
</evidence>
<feature type="region of interest" description="Disordered" evidence="1">
    <location>
        <begin position="143"/>
        <end position="181"/>
    </location>
</feature>
<sequence>MASLAVADVVQLSTPPEKKSPLGVGTYTVELPLSAWEIKEGEQMRAQEKVELVRDMALDGPFPEHSSSSSLNDHQSMIRESQVAPHALHSYETGLSEELVDGCSTKAASPPSLPHMFASRERPMSVLSASSQDTHHFNSTYHYSASEPGHGHRPSFSSAFFPPRTGKSVSTRRPYHHDENHIGHEVPSLRMSSINAGHRTPLFAGAELASDVDRRYSDAMMTYPSHFPSSVLSANEHGAPMPQHQAPIRPPRNKLRKPPPSGYRPPSENPSRNMSISLTSRPQSPFSKDTLIDLTHSPPATFNGRSPPPAFPGTSSETAQYFAQTSSPSLTRRPTSPQYASESTSASCASRSGSAEDSTFSASLYASTAPTSPSTTSDGAHKYLHYSHSQSSHITPTYSAYPSGHETNGSPCAAPDAYAYSSPIPSPEAPFLSYQSPANTPSISQPPQSSRSPHSPRKLTKRRPFSPPPLQSQSPSSGKFAGGSLPPPARSAKEARSIENGHAYAVDGFGGVDENVGRKRSILGLKIGFSHRDKNKGAKGKGKNVGSSHKADAEEQMYVTELGEMAMGLGIQNAGLRSSMWSVPEGEKMPDTYTSSPSLPTSPTCPQIPTSNTRRRSSTISSNSHIDRTSRALSDLAFTGTTSALSSSALAALTARLSTYEGSPEWVDVALEPIYQYDPYPYDSRLEVKSDDGHGQTSKASVDMGVGSGGRRRGMSEIGHGTKSPPSRSSSISFLNQDPYPSIYSRTQRSFPLPRARSHSYSRPHSHPSQVQHRDFAQNSRAHSQTHDVSESPTKEADPVASMRRWTLAMTDVSDEVLVQELERLRKESAAALNGRGRVKKKVSLSNTHVSSSESGGTGGHGEQGTVEGKVIVIEKKNRRGSGCDFVYGGPSVNGASPTRVRSGKFHVGVHQDDNLDHLSDGDESEEEEPLSDEEEDDFDDSSDDSDWKIARRALLCCRELVLTERTYQSHLRTLLSGDISPTSQHSRVPALVLSYLPALLNASQAFLARVEDDPSAWGVSAAWLGCEEELESAFVGWCGVVGELFVDREEGKDTGKKLLKSGPPSATSRRGSMSVLAAHERSKNGTPSLSMTALTLQTSRKHRPMSDMDFPPSSSRSTRDEPMSIPPVMTKSFSHGSGLFTAALGTGLPFGLSTSPPKRSTASSSPALAGPIAVRSGSDSGFSFSSSSSPRMMPLTTINTNININTNTKGQQQQGQNGSVSLTRSFTAALRRKSFLGSSVSLPSGLLSTEKREREKEKVREKKMLKKGKGREGEKKASVRELAIQPTQRIMRYVLQYRDLLQHTPVSSPSRALVERALESAVRIAQKCDRAQGNSAFLRR</sequence>
<dbReference type="PANTHER" id="PTHR12673">
    <property type="entry name" value="FACIOGENITAL DYSPLASIA PROTEIN"/>
    <property type="match status" value="1"/>
</dbReference>
<feature type="compositionally biased region" description="Polar residues" evidence="1">
    <location>
        <begin position="1154"/>
        <end position="1167"/>
    </location>
</feature>
<feature type="compositionally biased region" description="Basic and acidic residues" evidence="1">
    <location>
        <begin position="1250"/>
        <end position="1263"/>
    </location>
</feature>
<dbReference type="InterPro" id="IPR000219">
    <property type="entry name" value="DH_dom"/>
</dbReference>
<feature type="compositionally biased region" description="Basic residues" evidence="1">
    <location>
        <begin position="454"/>
        <end position="464"/>
    </location>
</feature>
<dbReference type="SUPFAM" id="SSF48065">
    <property type="entry name" value="DBL homology domain (DH-domain)"/>
    <property type="match status" value="1"/>
</dbReference>
<feature type="domain" description="DH" evidence="2">
    <location>
        <begin position="1247"/>
        <end position="1332"/>
    </location>
</feature>
<feature type="region of interest" description="Disordered" evidence="1">
    <location>
        <begin position="686"/>
        <end position="739"/>
    </location>
</feature>
<feature type="compositionally biased region" description="Basic and acidic residues" evidence="1">
    <location>
        <begin position="785"/>
        <end position="798"/>
    </location>
</feature>
<organism evidence="3 4">
    <name type="scientific">Somion occarium</name>
    <dbReference type="NCBI Taxonomy" id="3059160"/>
    <lineage>
        <taxon>Eukaryota</taxon>
        <taxon>Fungi</taxon>
        <taxon>Dikarya</taxon>
        <taxon>Basidiomycota</taxon>
        <taxon>Agaricomycotina</taxon>
        <taxon>Agaricomycetes</taxon>
        <taxon>Polyporales</taxon>
        <taxon>Cerrenaceae</taxon>
        <taxon>Somion</taxon>
    </lineage>
</organism>
<protein>
    <recommendedName>
        <fullName evidence="2">DH domain-containing protein</fullName>
    </recommendedName>
</protein>
<feature type="region of interest" description="Disordered" evidence="1">
    <location>
        <begin position="532"/>
        <end position="552"/>
    </location>
</feature>
<dbReference type="EMBL" id="OZ037944">
    <property type="protein sequence ID" value="CAL1694549.1"/>
    <property type="molecule type" value="Genomic_DNA"/>
</dbReference>
<dbReference type="InterPro" id="IPR051092">
    <property type="entry name" value="FYVE_RhoGEF_PH"/>
</dbReference>
<feature type="compositionally biased region" description="Polar residues" evidence="1">
    <location>
        <begin position="269"/>
        <end position="287"/>
    </location>
</feature>
<gene>
    <name evidence="3" type="ORF">GFSPODELE1_LOCUS360</name>
</gene>
<reference evidence="4" key="1">
    <citation type="submission" date="2024-04" db="EMBL/GenBank/DDBJ databases">
        <authorList>
            <person name="Shaw F."/>
            <person name="Minotto A."/>
        </authorList>
    </citation>
    <scope>NUCLEOTIDE SEQUENCE [LARGE SCALE GENOMIC DNA]</scope>
</reference>
<feature type="compositionally biased region" description="Low complexity" evidence="1">
    <location>
        <begin position="1108"/>
        <end position="1117"/>
    </location>
</feature>
<feature type="compositionally biased region" description="Low complexity" evidence="1">
    <location>
        <begin position="1177"/>
        <end position="1190"/>
    </location>
</feature>
<name>A0ABP1CIN8_9APHY</name>
<feature type="region of interest" description="Disordered" evidence="1">
    <location>
        <begin position="1053"/>
        <end position="1131"/>
    </location>
</feature>
<feature type="compositionally biased region" description="Acidic residues" evidence="1">
    <location>
        <begin position="922"/>
        <end position="945"/>
    </location>
</feature>
<feature type="region of interest" description="Disordered" evidence="1">
    <location>
        <begin position="911"/>
        <end position="945"/>
    </location>
</feature>
<feature type="compositionally biased region" description="Basic residues" evidence="1">
    <location>
        <begin position="756"/>
        <end position="766"/>
    </location>
</feature>